<evidence type="ECO:0000256" key="7">
    <source>
        <dbReference type="ARBA" id="ARBA00023002"/>
    </source>
</evidence>
<dbReference type="FunFam" id="3.40.50.970:FF:000015">
    <property type="entry name" value="2-oxoisovalerate dehydrogenase subunit alpha"/>
    <property type="match status" value="1"/>
</dbReference>
<evidence type="ECO:0000256" key="1">
    <source>
        <dbReference type="ARBA" id="ARBA00001964"/>
    </source>
</evidence>
<organism evidence="11 12">
    <name type="scientific">Diplogelasinospora grovesii</name>
    <dbReference type="NCBI Taxonomy" id="303347"/>
    <lineage>
        <taxon>Eukaryota</taxon>
        <taxon>Fungi</taxon>
        <taxon>Dikarya</taxon>
        <taxon>Ascomycota</taxon>
        <taxon>Pezizomycotina</taxon>
        <taxon>Sordariomycetes</taxon>
        <taxon>Sordariomycetidae</taxon>
        <taxon>Sordariales</taxon>
        <taxon>Diplogelasinosporaceae</taxon>
        <taxon>Diplogelasinospora</taxon>
    </lineage>
</organism>
<keyword evidence="4" id="KW-0479">Metal-binding</keyword>
<keyword evidence="8" id="KW-0496">Mitochondrion</keyword>
<dbReference type="AlphaFoldDB" id="A0AAN6N9U8"/>
<dbReference type="Gene3D" id="3.40.50.970">
    <property type="match status" value="1"/>
</dbReference>
<evidence type="ECO:0000313" key="11">
    <source>
        <dbReference type="EMBL" id="KAK3941475.1"/>
    </source>
</evidence>
<evidence type="ECO:0000256" key="5">
    <source>
        <dbReference type="ARBA" id="ARBA00022946"/>
    </source>
</evidence>
<dbReference type="GO" id="GO:0003863">
    <property type="term" value="F:branched-chain 2-oxo acid dehydrogenase activity"/>
    <property type="evidence" value="ECO:0007669"/>
    <property type="project" value="UniProtKB-EC"/>
</dbReference>
<dbReference type="Pfam" id="PF00676">
    <property type="entry name" value="E1_dh"/>
    <property type="match status" value="1"/>
</dbReference>
<keyword evidence="6" id="KW-0630">Potassium</keyword>
<accession>A0AAN6N9U8</accession>
<comment type="function">
    <text evidence="9">The branched-chain alpha-keto dehydrogenase complex catalyzes the overall conversion of alpha-keto acids to acyl-CoA and CO(2). It contains multiple copies of three enzymatic components: branched-chain alpha-keto acid decarboxylase (E1), lipoamide acyltransferase (E2) and lipoamide dehydrogenase (E3).</text>
</comment>
<proteinExistence type="inferred from homology"/>
<feature type="domain" description="Dehydrogenase E1 component" evidence="10">
    <location>
        <begin position="119"/>
        <end position="424"/>
    </location>
</feature>
<dbReference type="GO" id="GO:0005759">
    <property type="term" value="C:mitochondrial matrix"/>
    <property type="evidence" value="ECO:0007669"/>
    <property type="project" value="UniProtKB-SubCell"/>
</dbReference>
<keyword evidence="5" id="KW-0809">Transit peptide</keyword>
<comment type="cofactor">
    <cofactor evidence="1 9">
        <name>thiamine diphosphate</name>
        <dbReference type="ChEBI" id="CHEBI:58937"/>
    </cofactor>
</comment>
<evidence type="ECO:0000313" key="12">
    <source>
        <dbReference type="Proteomes" id="UP001303473"/>
    </source>
</evidence>
<sequence>MERICSLSNRPSLLLLRHAAQRRPSSVGQQHLLAASRLASQLSQQNTRRNASSLSQRPDAKHVSFPGAVKSAFSNTMRFEQPDTYPALPTYRVVDQNGNVVDTSFKPDLDADAVVKLYRDMLTVSILDLIMFDAQRQGRLSFYMVSAGEEAVCVGSASALAKEDVVFCQYREQGVFQQRGFKLSEFMNQLFANKKDPGKGRNMPVHYGSRELNIHTISSPLATQLPQASGAAYALKIQRMQDPSIPPRVVVAYFGEGAASEGDFHAALNMAATRSCPAIFICRNNGYAISTPSLEQYRGDGIASRGLGYGIETIRVDGNDFWAVREVTKKARELALQDGGRPVLIEAMTYRVSHHSTSDDSFAYRARVEVEDWKRRDNPIARLRKWMEANGFWDENKEKEAREGIRRDVLKAFSEAEREKKPPIRSMFEDIYEKLTPDLEQQMKELKAHLARYPDEYDFAEFEGGKDSLDR</sequence>
<dbReference type="SUPFAM" id="SSF52518">
    <property type="entry name" value="Thiamin diphosphate-binding fold (THDP-binding)"/>
    <property type="match status" value="1"/>
</dbReference>
<dbReference type="CDD" id="cd02000">
    <property type="entry name" value="TPP_E1_PDC_ADC_BCADC"/>
    <property type="match status" value="1"/>
</dbReference>
<evidence type="ECO:0000256" key="6">
    <source>
        <dbReference type="ARBA" id="ARBA00022958"/>
    </source>
</evidence>
<dbReference type="PANTHER" id="PTHR43380">
    <property type="entry name" value="2-OXOISOVALERATE DEHYDROGENASE SUBUNIT ALPHA, MITOCHONDRIAL"/>
    <property type="match status" value="1"/>
</dbReference>
<evidence type="ECO:0000259" key="10">
    <source>
        <dbReference type="Pfam" id="PF00676"/>
    </source>
</evidence>
<dbReference type="GO" id="GO:0046872">
    <property type="term" value="F:metal ion binding"/>
    <property type="evidence" value="ECO:0007669"/>
    <property type="project" value="UniProtKB-KW"/>
</dbReference>
<evidence type="ECO:0000256" key="4">
    <source>
        <dbReference type="ARBA" id="ARBA00022723"/>
    </source>
</evidence>
<dbReference type="PANTHER" id="PTHR43380:SF1">
    <property type="entry name" value="2-OXOISOVALERATE DEHYDROGENASE SUBUNIT ALPHA, MITOCHONDRIAL"/>
    <property type="match status" value="1"/>
</dbReference>
<keyword evidence="9" id="KW-0786">Thiamine pyrophosphate</keyword>
<keyword evidence="12" id="KW-1185">Reference proteome</keyword>
<comment type="subcellular location">
    <subcellularLocation>
        <location evidence="2">Mitochondrion matrix</location>
    </subcellularLocation>
</comment>
<dbReference type="InterPro" id="IPR029061">
    <property type="entry name" value="THDP-binding"/>
</dbReference>
<dbReference type="InterPro" id="IPR001017">
    <property type="entry name" value="DH_E1"/>
</dbReference>
<evidence type="ECO:0000256" key="9">
    <source>
        <dbReference type="RuleBase" id="RU365014"/>
    </source>
</evidence>
<evidence type="ECO:0000256" key="8">
    <source>
        <dbReference type="ARBA" id="ARBA00023128"/>
    </source>
</evidence>
<evidence type="ECO:0000256" key="2">
    <source>
        <dbReference type="ARBA" id="ARBA00004305"/>
    </source>
</evidence>
<dbReference type="EMBL" id="MU853783">
    <property type="protein sequence ID" value="KAK3941475.1"/>
    <property type="molecule type" value="Genomic_DNA"/>
</dbReference>
<dbReference type="EC" id="1.2.4.4" evidence="9"/>
<protein>
    <recommendedName>
        <fullName evidence="9">2-oxoisovalerate dehydrogenase subunit alpha</fullName>
        <ecNumber evidence="9">1.2.4.4</ecNumber>
    </recommendedName>
    <alternativeName>
        <fullName evidence="9">Branched-chain alpha-keto acid dehydrogenase E1 component alpha chain</fullName>
    </alternativeName>
</protein>
<comment type="similarity">
    <text evidence="3 9">Belongs to the BCKDHA family.</text>
</comment>
<evidence type="ECO:0000256" key="3">
    <source>
        <dbReference type="ARBA" id="ARBA00008646"/>
    </source>
</evidence>
<gene>
    <name evidence="11" type="ORF">QBC46DRAFT_382783</name>
</gene>
<comment type="caution">
    <text evidence="11">The sequence shown here is derived from an EMBL/GenBank/DDBJ whole genome shotgun (WGS) entry which is preliminary data.</text>
</comment>
<comment type="catalytic activity">
    <reaction evidence="9">
        <text>N(6)-[(R)-lipoyl]-L-lysyl-[protein] + 3-methyl-2-oxobutanoate + H(+) = N(6)-[(R)-S(8)-2-methylpropanoyldihydrolipoyl]-L-lysyl-[protein] + CO2</text>
        <dbReference type="Rhea" id="RHEA:13457"/>
        <dbReference type="Rhea" id="RHEA-COMP:10474"/>
        <dbReference type="Rhea" id="RHEA-COMP:10497"/>
        <dbReference type="ChEBI" id="CHEBI:11851"/>
        <dbReference type="ChEBI" id="CHEBI:15378"/>
        <dbReference type="ChEBI" id="CHEBI:16526"/>
        <dbReference type="ChEBI" id="CHEBI:83099"/>
        <dbReference type="ChEBI" id="CHEBI:83142"/>
        <dbReference type="EC" id="1.2.4.4"/>
    </reaction>
</comment>
<dbReference type="Proteomes" id="UP001303473">
    <property type="component" value="Unassembled WGS sequence"/>
</dbReference>
<name>A0AAN6N9U8_9PEZI</name>
<dbReference type="GO" id="GO:0009083">
    <property type="term" value="P:branched-chain amino acid catabolic process"/>
    <property type="evidence" value="ECO:0007669"/>
    <property type="project" value="TreeGrafter"/>
</dbReference>
<keyword evidence="7 9" id="KW-0560">Oxidoreductase</keyword>
<dbReference type="InterPro" id="IPR050771">
    <property type="entry name" value="Alpha-ketoacid_DH_E1_comp"/>
</dbReference>
<reference evidence="12" key="1">
    <citation type="journal article" date="2023" name="Mol. Phylogenet. Evol.">
        <title>Genome-scale phylogeny and comparative genomics of the fungal order Sordariales.</title>
        <authorList>
            <person name="Hensen N."/>
            <person name="Bonometti L."/>
            <person name="Westerberg I."/>
            <person name="Brannstrom I.O."/>
            <person name="Guillou S."/>
            <person name="Cros-Aarteil S."/>
            <person name="Calhoun S."/>
            <person name="Haridas S."/>
            <person name="Kuo A."/>
            <person name="Mondo S."/>
            <person name="Pangilinan J."/>
            <person name="Riley R."/>
            <person name="LaButti K."/>
            <person name="Andreopoulos B."/>
            <person name="Lipzen A."/>
            <person name="Chen C."/>
            <person name="Yan M."/>
            <person name="Daum C."/>
            <person name="Ng V."/>
            <person name="Clum A."/>
            <person name="Steindorff A."/>
            <person name="Ohm R.A."/>
            <person name="Martin F."/>
            <person name="Silar P."/>
            <person name="Natvig D.O."/>
            <person name="Lalanne C."/>
            <person name="Gautier V."/>
            <person name="Ament-Velasquez S.L."/>
            <person name="Kruys A."/>
            <person name="Hutchinson M.I."/>
            <person name="Powell A.J."/>
            <person name="Barry K."/>
            <person name="Miller A.N."/>
            <person name="Grigoriev I.V."/>
            <person name="Debuchy R."/>
            <person name="Gladieux P."/>
            <person name="Hiltunen Thoren M."/>
            <person name="Johannesson H."/>
        </authorList>
    </citation>
    <scope>NUCLEOTIDE SEQUENCE [LARGE SCALE GENOMIC DNA]</scope>
    <source>
        <strain evidence="12">CBS 340.73</strain>
    </source>
</reference>